<gene>
    <name evidence="1" type="ORF">AWU82_03570</name>
</gene>
<dbReference type="InterPro" id="IPR024453">
    <property type="entry name" value="Peptidase_C92"/>
</dbReference>
<evidence type="ECO:0008006" key="3">
    <source>
        <dbReference type="Google" id="ProtNLM"/>
    </source>
</evidence>
<dbReference type="Proteomes" id="UP000075187">
    <property type="component" value="Chromosome"/>
</dbReference>
<dbReference type="Gene3D" id="3.90.1720.10">
    <property type="entry name" value="endopeptidase domain like (from Nostoc punctiforme)"/>
    <property type="match status" value="1"/>
</dbReference>
<reference evidence="1" key="1">
    <citation type="submission" date="2017-12" db="EMBL/GenBank/DDBJ databases">
        <title>Pseudomonas sp. MS586 complete sequence.</title>
        <authorList>
            <person name="Lu S."/>
            <person name="Deng P."/>
        </authorList>
    </citation>
    <scope>NUCLEOTIDE SEQUENCE</scope>
    <source>
        <strain evidence="1">MS586</strain>
    </source>
</reference>
<evidence type="ECO:0000313" key="1">
    <source>
        <dbReference type="EMBL" id="AMQ82393.2"/>
    </source>
</evidence>
<dbReference type="Pfam" id="PF05708">
    <property type="entry name" value="Peptidase_C92"/>
    <property type="match status" value="1"/>
</dbReference>
<name>A0ABM5ZFF2_9PSED</name>
<accession>A0ABM5ZFF2</accession>
<protein>
    <recommendedName>
        <fullName evidence="3">Phage protein</fullName>
    </recommendedName>
</protein>
<keyword evidence="2" id="KW-1185">Reference proteome</keyword>
<organism evidence="1 2">
    <name type="scientific">Pseudomonas glycinae</name>
    <dbReference type="NCBI Taxonomy" id="1785145"/>
    <lineage>
        <taxon>Bacteria</taxon>
        <taxon>Pseudomonadati</taxon>
        <taxon>Pseudomonadota</taxon>
        <taxon>Gammaproteobacteria</taxon>
        <taxon>Pseudomonadales</taxon>
        <taxon>Pseudomonadaceae</taxon>
        <taxon>Pseudomonas</taxon>
    </lineage>
</organism>
<dbReference type="EMBL" id="CP014205">
    <property type="protein sequence ID" value="AMQ82393.2"/>
    <property type="molecule type" value="Genomic_DNA"/>
</dbReference>
<dbReference type="SUPFAM" id="SSF54001">
    <property type="entry name" value="Cysteine proteinases"/>
    <property type="match status" value="1"/>
</dbReference>
<evidence type="ECO:0000313" key="2">
    <source>
        <dbReference type="Proteomes" id="UP000075187"/>
    </source>
</evidence>
<proteinExistence type="predicted"/>
<dbReference type="InterPro" id="IPR038765">
    <property type="entry name" value="Papain-like_cys_pep_sf"/>
</dbReference>
<sequence>MEKWNSLAAFGSVPSKSKEAGMKGLEVLAEEVQNIARADVLKLMADEGKAAKAFEDFAAAPDESIDFVARMSGVPEHQFPVYRAMVRREENEYSSKIAELSGTLQTGDVILVTGKKFKSKALVAAQTPFYSKARASHAAMVHANVVCIDANMGIGVKHHTIAEVLSNVEDNWRIIRFNTVTDEHRERMLLRSAYYLQQPYSIRPINGAGAKCSYCSELVNKIYRDSGVRSIKVSKGVMVNPCHFDRLADKGEVCQDITESVRPFAPFFREYKEMIAMQAHAMVAGLKLNRYRDKQRKELLAEAQAQAKAGNLPHETLVKLAQGIQNLESKMNFRFWDSIPR</sequence>